<comment type="pathway">
    <text evidence="8">Carbohydrate degradation; glycolysis; pyruvate from D-glyceraldehyde 3-phosphate: step 2/5.</text>
</comment>
<feature type="binding site" evidence="8">
    <location>
        <position position="117"/>
    </location>
    <ligand>
        <name>substrate</name>
    </ligand>
</feature>
<gene>
    <name evidence="8" type="primary">pgk</name>
    <name evidence="10" type="ORF">H9Q13_16885</name>
</gene>
<keyword evidence="7 8" id="KW-0067">ATP-binding</keyword>
<keyword evidence="4 8" id="KW-0808">Transferase</keyword>
<dbReference type="SUPFAM" id="SSF53748">
    <property type="entry name" value="Phosphoglycerate kinase"/>
    <property type="match status" value="1"/>
</dbReference>
<evidence type="ECO:0000256" key="5">
    <source>
        <dbReference type="ARBA" id="ARBA00022741"/>
    </source>
</evidence>
<dbReference type="InterPro" id="IPR001576">
    <property type="entry name" value="Phosphoglycerate_kinase"/>
</dbReference>
<evidence type="ECO:0000256" key="6">
    <source>
        <dbReference type="ARBA" id="ARBA00022777"/>
    </source>
</evidence>
<comment type="subcellular location">
    <subcellularLocation>
        <location evidence="8">Cytoplasm</location>
    </subcellularLocation>
</comment>
<feature type="binding site" evidence="8">
    <location>
        <position position="293"/>
    </location>
    <ligand>
        <name>ATP</name>
        <dbReference type="ChEBI" id="CHEBI:30616"/>
    </ligand>
</feature>
<evidence type="ECO:0000256" key="2">
    <source>
        <dbReference type="ARBA" id="ARBA00008982"/>
    </source>
</evidence>
<organism evidence="10 11">
    <name type="scientific">Pontibacter aquaedesilientis</name>
    <dbReference type="NCBI Taxonomy" id="2766980"/>
    <lineage>
        <taxon>Bacteria</taxon>
        <taxon>Pseudomonadati</taxon>
        <taxon>Bacteroidota</taxon>
        <taxon>Cytophagia</taxon>
        <taxon>Cytophagales</taxon>
        <taxon>Hymenobacteraceae</taxon>
        <taxon>Pontibacter</taxon>
    </lineage>
</organism>
<dbReference type="HAMAP" id="MF_00145">
    <property type="entry name" value="Phosphoglyc_kinase"/>
    <property type="match status" value="1"/>
</dbReference>
<dbReference type="PRINTS" id="PR00477">
    <property type="entry name" value="PHGLYCKINASE"/>
</dbReference>
<dbReference type="PANTHER" id="PTHR11406:SF23">
    <property type="entry name" value="PHOSPHOGLYCERATE KINASE 1, CHLOROPLASTIC-RELATED"/>
    <property type="match status" value="1"/>
</dbReference>
<accession>A0ABR7XKM9</accession>
<dbReference type="EC" id="2.7.2.3" evidence="3 8"/>
<dbReference type="CDD" id="cd00318">
    <property type="entry name" value="Phosphoglycerate_kinase"/>
    <property type="match status" value="1"/>
</dbReference>
<name>A0ABR7XKM9_9BACT</name>
<protein>
    <recommendedName>
        <fullName evidence="3 8">Phosphoglycerate kinase</fullName>
        <ecNumber evidence="3 8">2.7.2.3</ecNumber>
    </recommendedName>
</protein>
<comment type="subunit">
    <text evidence="8">Monomer.</text>
</comment>
<evidence type="ECO:0000256" key="9">
    <source>
        <dbReference type="RuleBase" id="RU000532"/>
    </source>
</evidence>
<dbReference type="RefSeq" id="WP_191184980.1">
    <property type="nucleotide sequence ID" value="NZ_JACXAJ010000011.1"/>
</dbReference>
<comment type="caution">
    <text evidence="10">The sequence shown here is derived from an EMBL/GenBank/DDBJ whole genome shotgun (WGS) entry which is preliminary data.</text>
</comment>
<keyword evidence="5 8" id="KW-0547">Nucleotide-binding</keyword>
<evidence type="ECO:0000256" key="8">
    <source>
        <dbReference type="HAMAP-Rule" id="MF_00145"/>
    </source>
</evidence>
<keyword evidence="8" id="KW-0324">Glycolysis</keyword>
<keyword evidence="8" id="KW-0963">Cytoplasm</keyword>
<evidence type="ECO:0000313" key="11">
    <source>
        <dbReference type="Proteomes" id="UP000625551"/>
    </source>
</evidence>
<dbReference type="Proteomes" id="UP000625551">
    <property type="component" value="Unassembled WGS sequence"/>
</dbReference>
<feature type="binding site" evidence="8">
    <location>
        <position position="35"/>
    </location>
    <ligand>
        <name>substrate</name>
    </ligand>
</feature>
<feature type="binding site" evidence="8">
    <location>
        <position position="324"/>
    </location>
    <ligand>
        <name>ATP</name>
        <dbReference type="ChEBI" id="CHEBI:30616"/>
    </ligand>
</feature>
<proteinExistence type="inferred from homology"/>
<feature type="binding site" evidence="8">
    <location>
        <begin position="353"/>
        <end position="356"/>
    </location>
    <ligand>
        <name>ATP</name>
        <dbReference type="ChEBI" id="CHEBI:30616"/>
    </ligand>
</feature>
<comment type="catalytic activity">
    <reaction evidence="1 8 9">
        <text>(2R)-3-phosphoglycerate + ATP = (2R)-3-phospho-glyceroyl phosphate + ADP</text>
        <dbReference type="Rhea" id="RHEA:14801"/>
        <dbReference type="ChEBI" id="CHEBI:30616"/>
        <dbReference type="ChEBI" id="CHEBI:57604"/>
        <dbReference type="ChEBI" id="CHEBI:58272"/>
        <dbReference type="ChEBI" id="CHEBI:456216"/>
        <dbReference type="EC" id="2.7.2.3"/>
    </reaction>
</comment>
<dbReference type="InterPro" id="IPR015824">
    <property type="entry name" value="Phosphoglycerate_kinase_N"/>
</dbReference>
<dbReference type="Gene3D" id="3.40.50.1260">
    <property type="entry name" value="Phosphoglycerate kinase, N-terminal domain"/>
    <property type="match status" value="2"/>
</dbReference>
<dbReference type="Pfam" id="PF00162">
    <property type="entry name" value="PGK"/>
    <property type="match status" value="1"/>
</dbReference>
<dbReference type="PIRSF" id="PIRSF000724">
    <property type="entry name" value="Pgk"/>
    <property type="match status" value="1"/>
</dbReference>
<dbReference type="InterPro" id="IPR036043">
    <property type="entry name" value="Phosphoglycerate_kinase_sf"/>
</dbReference>
<evidence type="ECO:0000313" key="10">
    <source>
        <dbReference type="EMBL" id="MBD1398849.1"/>
    </source>
</evidence>
<evidence type="ECO:0000256" key="4">
    <source>
        <dbReference type="ARBA" id="ARBA00022679"/>
    </source>
</evidence>
<evidence type="ECO:0000256" key="1">
    <source>
        <dbReference type="ARBA" id="ARBA00000642"/>
    </source>
</evidence>
<reference evidence="10 11" key="1">
    <citation type="submission" date="2020-09" db="EMBL/GenBank/DDBJ databases">
        <title>Genome sequencing and assembly of Pontibacter sp.</title>
        <authorList>
            <person name="Chhetri G."/>
        </authorList>
    </citation>
    <scope>NUCLEOTIDE SEQUENCE [LARGE SCALE GENOMIC DNA]</scope>
    <source>
        <strain evidence="10 11">JH31</strain>
    </source>
</reference>
<keyword evidence="11" id="KW-1185">Reference proteome</keyword>
<dbReference type="EMBL" id="JACXAJ010000011">
    <property type="protein sequence ID" value="MBD1398849.1"/>
    <property type="molecule type" value="Genomic_DNA"/>
</dbReference>
<feature type="binding site" evidence="8">
    <location>
        <begin position="19"/>
        <end position="21"/>
    </location>
    <ligand>
        <name>substrate</name>
    </ligand>
</feature>
<feature type="binding site" evidence="8">
    <location>
        <begin position="58"/>
        <end position="61"/>
    </location>
    <ligand>
        <name>substrate</name>
    </ligand>
</feature>
<feature type="binding site" evidence="8">
    <location>
        <position position="150"/>
    </location>
    <ligand>
        <name>substrate</name>
    </ligand>
</feature>
<feature type="binding site" evidence="8">
    <location>
        <position position="202"/>
    </location>
    <ligand>
        <name>ATP</name>
        <dbReference type="ChEBI" id="CHEBI:30616"/>
    </ligand>
</feature>
<keyword evidence="6 8" id="KW-0418">Kinase</keyword>
<sequence length="399" mass="43501">MRTVDAYNFTGKKALVRVDFNVPLDADYRITDDTRIRAAVPTIRKILDDGGAVILMSHLGRPKAGPEEKYSLRHLVDRLSHEFNTTVKFASDCVGPEAAQLAHDLQPGEILLLENLRFHKAEEKGDADFAKELASLGDVYVNDAFGTAHREHASTAVIARYFPNDKVMGYVMHAELDNARRVLDRAERPYTAIMGGAKISDKILIIEKLMDRVDNLLIGGGMSYTFVKADGGQIGSSLVEEDKVELAARLIAMAKEKGVNLMIPVDSIIADEFSNDANVDTALSHHIKPMWMGLDIGPNAREQYADVIRNSKTILWNGPMGVFEMSNFSVGTEAIADAVVDATRRGAYSLIGGGDSAAAVNKFGYADRVSYVSTGGGALLEYMEGKTLPGVAAIERDDY</sequence>
<dbReference type="PANTHER" id="PTHR11406">
    <property type="entry name" value="PHOSPHOGLYCERATE KINASE"/>
    <property type="match status" value="1"/>
</dbReference>
<evidence type="ECO:0000256" key="7">
    <source>
        <dbReference type="ARBA" id="ARBA00022840"/>
    </source>
</evidence>
<dbReference type="GO" id="GO:0016301">
    <property type="term" value="F:kinase activity"/>
    <property type="evidence" value="ECO:0007669"/>
    <property type="project" value="UniProtKB-KW"/>
</dbReference>
<evidence type="ECO:0000256" key="3">
    <source>
        <dbReference type="ARBA" id="ARBA00013061"/>
    </source>
</evidence>
<comment type="similarity">
    <text evidence="2 8 9">Belongs to the phosphoglycerate kinase family.</text>
</comment>